<dbReference type="EMBL" id="QBIU01000001">
    <property type="protein sequence ID" value="MWV68871.1"/>
    <property type="molecule type" value="Genomic_DNA"/>
</dbReference>
<name>A0A347VRR1_9HELI</name>
<keyword evidence="3" id="KW-1185">Reference proteome</keyword>
<sequence length="91" mass="10539">MDLIDKIARAGKIFQREAKKREILAIDNKREAYFNANKDNVLSDLANIAKTRFKVDCKAILVNADSSNDLESKKLNMFVIKDYTQKNKNRF</sequence>
<evidence type="ECO:0000313" key="1">
    <source>
        <dbReference type="EMBL" id="MWV68871.1"/>
    </source>
</evidence>
<reference evidence="2 3" key="1">
    <citation type="journal article" date="2014" name="Genome Announc.">
        <title>Draft genome sequences of eight enterohepatic helicobacter species isolated from both laboratory and wild rodents.</title>
        <authorList>
            <person name="Sheh A."/>
            <person name="Shen Z."/>
            <person name="Fox J.G."/>
        </authorList>
    </citation>
    <scope>NUCLEOTIDE SEQUENCE [LARGE SCALE GENOMIC DNA]</scope>
    <source>
        <strain evidence="2 3">MIT 97-6194</strain>
    </source>
</reference>
<accession>A0A347VRR1</accession>
<evidence type="ECO:0000313" key="4">
    <source>
        <dbReference type="Proteomes" id="UP000477070"/>
    </source>
</evidence>
<evidence type="ECO:0000313" key="2">
    <source>
        <dbReference type="EMBL" id="TLD93665.1"/>
    </source>
</evidence>
<reference evidence="1 4" key="4">
    <citation type="submission" date="2019-12" db="EMBL/GenBank/DDBJ databases">
        <title>Multi-Generational Helicobacter saguini Isolates.</title>
        <authorList>
            <person name="Mannion A."/>
            <person name="Shen Z."/>
            <person name="Fox J.G."/>
        </authorList>
    </citation>
    <scope>NUCLEOTIDE SEQUENCE [LARGE SCALE GENOMIC DNA]</scope>
    <source>
        <strain evidence="1">16-048</strain>
        <strain evidence="4">16-048 (F4)</strain>
    </source>
</reference>
<protein>
    <submittedName>
        <fullName evidence="2">Uncharacterized protein</fullName>
    </submittedName>
</protein>
<dbReference type="Proteomes" id="UP000029714">
    <property type="component" value="Unassembled WGS sequence"/>
</dbReference>
<organism evidence="2 3">
    <name type="scientific">Helicobacter saguini</name>
    <dbReference type="NCBI Taxonomy" id="1548018"/>
    <lineage>
        <taxon>Bacteria</taxon>
        <taxon>Pseudomonadati</taxon>
        <taxon>Campylobacterota</taxon>
        <taxon>Epsilonproteobacteria</taxon>
        <taxon>Campylobacterales</taxon>
        <taxon>Helicobacteraceae</taxon>
        <taxon>Helicobacter</taxon>
    </lineage>
</organism>
<reference evidence="2 3" key="2">
    <citation type="journal article" date="2016" name="Infect. Immun.">
        <title>Helicobacter saguini, a Novel Helicobacter Isolated from Cotton-Top Tamarins with Ulcerative Colitis, Has Proinflammatory Properties and Induces Typhlocolitis and Dysplasia in Gnotobiotic IL-10-/- Mice.</title>
        <authorList>
            <person name="Shen Z."/>
            <person name="Mannion A."/>
            <person name="Whary M.T."/>
            <person name="Muthupalani S."/>
            <person name="Sheh A."/>
            <person name="Feng Y."/>
            <person name="Gong G."/>
            <person name="Vandamme P."/>
            <person name="Holcombe H.R."/>
            <person name="Paster B.J."/>
            <person name="Fox J.G."/>
        </authorList>
    </citation>
    <scope>NUCLEOTIDE SEQUENCE [LARGE SCALE GENOMIC DNA]</scope>
    <source>
        <strain evidence="2 3">MIT 97-6194</strain>
    </source>
</reference>
<proteinExistence type="predicted"/>
<dbReference type="EMBL" id="JRMP02000013">
    <property type="protein sequence ID" value="TLD93665.1"/>
    <property type="molecule type" value="Genomic_DNA"/>
</dbReference>
<gene>
    <name evidence="1" type="ORF">DCO61_02230</name>
    <name evidence="2" type="ORF">LS64_008555</name>
</gene>
<dbReference type="RefSeq" id="WP_118949079.1">
    <property type="nucleotide sequence ID" value="NZ_JRMP02000013.1"/>
</dbReference>
<dbReference type="Proteomes" id="UP000477070">
    <property type="component" value="Unassembled WGS sequence"/>
</dbReference>
<reference evidence="2" key="3">
    <citation type="submission" date="2018-04" db="EMBL/GenBank/DDBJ databases">
        <authorList>
            <person name="Sheh A."/>
            <person name="Shen Z."/>
            <person name="Mannion A.J."/>
            <person name="Fox J.G."/>
        </authorList>
    </citation>
    <scope>NUCLEOTIDE SEQUENCE</scope>
    <source>
        <strain evidence="2">MIT 97-6194</strain>
    </source>
</reference>
<dbReference type="AlphaFoldDB" id="A0A347VRR1"/>
<evidence type="ECO:0000313" key="3">
    <source>
        <dbReference type="Proteomes" id="UP000029714"/>
    </source>
</evidence>
<comment type="caution">
    <text evidence="2">The sequence shown here is derived from an EMBL/GenBank/DDBJ whole genome shotgun (WGS) entry which is preliminary data.</text>
</comment>